<sequence>MAVLHAVITLIFWALWVPLVYLVSSWLVARWPWSGDVLGVIGTLMLFFPTASGLAWDVISRTGRPPLDHTGNPVPPIQGYAGFSWVRICINAIGISLIGVGFFVNYLARS</sequence>
<keyword evidence="1" id="KW-0472">Membrane</keyword>
<name>A0AAW5R0H3_9HYPH</name>
<dbReference type="Proteomes" id="UP001320898">
    <property type="component" value="Unassembled WGS sequence"/>
</dbReference>
<evidence type="ECO:0000313" key="2">
    <source>
        <dbReference type="EMBL" id="MCT8972368.1"/>
    </source>
</evidence>
<dbReference type="RefSeq" id="WP_261615930.1">
    <property type="nucleotide sequence ID" value="NZ_JALIDZ010000004.1"/>
</dbReference>
<keyword evidence="3" id="KW-1185">Reference proteome</keyword>
<feature type="transmembrane region" description="Helical" evidence="1">
    <location>
        <begin position="6"/>
        <end position="29"/>
    </location>
</feature>
<protein>
    <submittedName>
        <fullName evidence="2">Uncharacterized protein</fullName>
    </submittedName>
</protein>
<evidence type="ECO:0000313" key="3">
    <source>
        <dbReference type="Proteomes" id="UP001320898"/>
    </source>
</evidence>
<keyword evidence="1" id="KW-1133">Transmembrane helix</keyword>
<dbReference type="AlphaFoldDB" id="A0AAW5R0H3"/>
<feature type="transmembrane region" description="Helical" evidence="1">
    <location>
        <begin position="36"/>
        <end position="56"/>
    </location>
</feature>
<accession>A0AAW5R0H3</accession>
<keyword evidence="1" id="KW-0812">Transmembrane</keyword>
<feature type="transmembrane region" description="Helical" evidence="1">
    <location>
        <begin position="85"/>
        <end position="108"/>
    </location>
</feature>
<evidence type="ECO:0000256" key="1">
    <source>
        <dbReference type="SAM" id="Phobius"/>
    </source>
</evidence>
<organism evidence="2 3">
    <name type="scientific">Microbaculum marinisediminis</name>
    <dbReference type="NCBI Taxonomy" id="2931392"/>
    <lineage>
        <taxon>Bacteria</taxon>
        <taxon>Pseudomonadati</taxon>
        <taxon>Pseudomonadota</taxon>
        <taxon>Alphaproteobacteria</taxon>
        <taxon>Hyphomicrobiales</taxon>
        <taxon>Tepidamorphaceae</taxon>
        <taxon>Microbaculum</taxon>
    </lineage>
</organism>
<proteinExistence type="predicted"/>
<comment type="caution">
    <text evidence="2">The sequence shown here is derived from an EMBL/GenBank/DDBJ whole genome shotgun (WGS) entry which is preliminary data.</text>
</comment>
<reference evidence="2 3" key="1">
    <citation type="submission" date="2022-04" db="EMBL/GenBank/DDBJ databases">
        <authorList>
            <person name="Ye Y.-Q."/>
            <person name="Du Z.-J."/>
        </authorList>
    </citation>
    <scope>NUCLEOTIDE SEQUENCE [LARGE SCALE GENOMIC DNA]</scope>
    <source>
        <strain evidence="2 3">A6E488</strain>
    </source>
</reference>
<dbReference type="EMBL" id="JALIDZ010000004">
    <property type="protein sequence ID" value="MCT8972368.1"/>
    <property type="molecule type" value="Genomic_DNA"/>
</dbReference>
<gene>
    <name evidence="2" type="ORF">MUB46_10920</name>
</gene>